<reference evidence="2" key="2">
    <citation type="submission" date="2020-09" db="EMBL/GenBank/DDBJ databases">
        <authorList>
            <person name="Sun Q."/>
            <person name="Kim S."/>
        </authorList>
    </citation>
    <scope>NUCLEOTIDE SEQUENCE</scope>
    <source>
        <strain evidence="2">KCTC 32513</strain>
    </source>
</reference>
<evidence type="ECO:0000256" key="1">
    <source>
        <dbReference type="SAM" id="Phobius"/>
    </source>
</evidence>
<feature type="transmembrane region" description="Helical" evidence="1">
    <location>
        <begin position="15"/>
        <end position="38"/>
    </location>
</feature>
<dbReference type="RefSeq" id="WP_189497185.1">
    <property type="nucleotide sequence ID" value="NZ_BMZH01000005.1"/>
</dbReference>
<gene>
    <name evidence="2" type="ORF">GCM10009069_15920</name>
</gene>
<protein>
    <submittedName>
        <fullName evidence="2">Uncharacterized protein</fullName>
    </submittedName>
</protein>
<organism evidence="2 3">
    <name type="scientific">Algimonas arctica</name>
    <dbReference type="NCBI Taxonomy" id="1479486"/>
    <lineage>
        <taxon>Bacteria</taxon>
        <taxon>Pseudomonadati</taxon>
        <taxon>Pseudomonadota</taxon>
        <taxon>Alphaproteobacteria</taxon>
        <taxon>Maricaulales</taxon>
        <taxon>Robiginitomaculaceae</taxon>
        <taxon>Algimonas</taxon>
    </lineage>
</organism>
<dbReference type="AlphaFoldDB" id="A0A8J3CQA3"/>
<dbReference type="EMBL" id="BMZH01000005">
    <property type="protein sequence ID" value="GHA93649.1"/>
    <property type="molecule type" value="Genomic_DNA"/>
</dbReference>
<name>A0A8J3CQA3_9PROT</name>
<evidence type="ECO:0000313" key="2">
    <source>
        <dbReference type="EMBL" id="GHA93649.1"/>
    </source>
</evidence>
<evidence type="ECO:0000313" key="3">
    <source>
        <dbReference type="Proteomes" id="UP000634004"/>
    </source>
</evidence>
<accession>A0A8J3CQA3</accession>
<proteinExistence type="predicted"/>
<keyword evidence="1" id="KW-1133">Transmembrane helix</keyword>
<sequence>MLLRSISKHVKDQNWFAVALDFVIVVGGVFIGLQVANWNEARASQARSEQYLERIATDLVKEIAIYDDRIQFWRQVSDNGLVVLDEANNGGKLLKPWELLLAYFQASQVAEFFPSNATFEELKSAGELGLIRDAHLRSQLSEYYAYPGYESLRERPPYREHVRSIIPVRMQLYIWSNCYQTDGGIQTLKSCSAPAEDSEIQPVIDRLNSSEPILDELRYWVSALEVANIIVQGNSEIARGLLDELMIELGQKSEAAP</sequence>
<keyword evidence="1" id="KW-0472">Membrane</keyword>
<comment type="caution">
    <text evidence="2">The sequence shown here is derived from an EMBL/GenBank/DDBJ whole genome shotgun (WGS) entry which is preliminary data.</text>
</comment>
<keyword evidence="1" id="KW-0812">Transmembrane</keyword>
<keyword evidence="3" id="KW-1185">Reference proteome</keyword>
<dbReference type="Proteomes" id="UP000634004">
    <property type="component" value="Unassembled WGS sequence"/>
</dbReference>
<reference evidence="2" key="1">
    <citation type="journal article" date="2014" name="Int. J. Syst. Evol. Microbiol.">
        <title>Complete genome sequence of Corynebacterium casei LMG S-19264T (=DSM 44701T), isolated from a smear-ripened cheese.</title>
        <authorList>
            <consortium name="US DOE Joint Genome Institute (JGI-PGF)"/>
            <person name="Walter F."/>
            <person name="Albersmeier A."/>
            <person name="Kalinowski J."/>
            <person name="Ruckert C."/>
        </authorList>
    </citation>
    <scope>NUCLEOTIDE SEQUENCE</scope>
    <source>
        <strain evidence="2">KCTC 32513</strain>
    </source>
</reference>